<dbReference type="InterPro" id="IPR017927">
    <property type="entry name" value="FAD-bd_FR_type"/>
</dbReference>
<dbReference type="InterPro" id="IPR008333">
    <property type="entry name" value="Cbr1-like_FAD-bd_dom"/>
</dbReference>
<dbReference type="CDD" id="cd06184">
    <property type="entry name" value="flavohem_like_fad_nad_binding"/>
    <property type="match status" value="1"/>
</dbReference>
<keyword evidence="12 15" id="KW-0520">NAD</keyword>
<feature type="domain" description="Globin" evidence="16">
    <location>
        <begin position="6"/>
        <end position="143"/>
    </location>
</feature>
<keyword evidence="6 15" id="KW-0285">Flavoprotein</keyword>
<evidence type="ECO:0000256" key="6">
    <source>
        <dbReference type="ARBA" id="ARBA00022630"/>
    </source>
</evidence>
<dbReference type="InterPro" id="IPR039261">
    <property type="entry name" value="FNR_nucleotide-bd"/>
</dbReference>
<comment type="cofactor">
    <cofactor evidence="15">
        <name>heme b</name>
        <dbReference type="ChEBI" id="CHEBI:60344"/>
    </cofactor>
    <text evidence="15">Binds 1 heme b (iron(II)-protoporphyrin IX) group per subunit.</text>
</comment>
<keyword evidence="11 15" id="KW-0408">Iron</keyword>
<dbReference type="InterPro" id="IPR009050">
    <property type="entry name" value="Globin-like_sf"/>
</dbReference>
<comment type="similarity">
    <text evidence="2 15">Belongs to the globin family. Two-domain flavohemoproteins subfamily.</text>
</comment>
<keyword evidence="4 15" id="KW-0349">Heme</keyword>
<dbReference type="Pfam" id="PF00175">
    <property type="entry name" value="NAD_binding_1"/>
    <property type="match status" value="1"/>
</dbReference>
<dbReference type="GO" id="GO:0008941">
    <property type="term" value="F:nitric oxide dioxygenase NAD(P)H activity"/>
    <property type="evidence" value="ECO:0007669"/>
    <property type="project" value="UniProtKB-EC"/>
</dbReference>
<feature type="binding site" evidence="15">
    <location>
        <begin position="211"/>
        <end position="214"/>
    </location>
    <ligand>
        <name>FAD</name>
        <dbReference type="ChEBI" id="CHEBI:57692"/>
    </ligand>
</feature>
<dbReference type="PRINTS" id="PR00410">
    <property type="entry name" value="PHEHYDRXLASE"/>
</dbReference>
<evidence type="ECO:0000256" key="2">
    <source>
        <dbReference type="ARBA" id="ARBA00008414"/>
    </source>
</evidence>
<evidence type="ECO:0000256" key="5">
    <source>
        <dbReference type="ARBA" id="ARBA00022621"/>
    </source>
</evidence>
<evidence type="ECO:0000313" key="18">
    <source>
        <dbReference type="EMBL" id="MFC5712371.1"/>
    </source>
</evidence>
<evidence type="ECO:0000256" key="14">
    <source>
        <dbReference type="ARBA" id="ARBA00049433"/>
    </source>
</evidence>
<dbReference type="Pfam" id="PF00970">
    <property type="entry name" value="FAD_binding_6"/>
    <property type="match status" value="1"/>
</dbReference>
<evidence type="ECO:0000256" key="3">
    <source>
        <dbReference type="ARBA" id="ARBA00022448"/>
    </source>
</evidence>
<name>A0ABW0YKW7_9BACI</name>
<feature type="binding site" evidence="15">
    <location>
        <position position="195"/>
    </location>
    <ligand>
        <name>FAD</name>
        <dbReference type="ChEBI" id="CHEBI:57692"/>
    </ligand>
</feature>
<dbReference type="PANTHER" id="PTHR43396">
    <property type="entry name" value="FLAVOHEMOPROTEIN"/>
    <property type="match status" value="1"/>
</dbReference>
<dbReference type="EMBL" id="JBHSOZ010000003">
    <property type="protein sequence ID" value="MFC5712371.1"/>
    <property type="molecule type" value="Genomic_DNA"/>
</dbReference>
<feature type="site" description="Influences the redox potential of the prosthetic heme and FAD groups" evidence="15">
    <location>
        <position position="89"/>
    </location>
</feature>
<sequence>MTAKNKLSEETIAIIKSTVPVLAEHGEAITKQFYHLLFTNHPELLHMFNHVNQSEGKQQRALAQSIYAAAAHIDKLDEILPVVKQIAHKHRSLQVKAEHYPIVGKYLLIAMKDVLQEAATDEILDAWGEAYSVIADVFIAVEKEMYEEAENQAGGWEGFRSFLVIDKVKESEVITSFYLQPADGERLASYRPGQYVSVKAIIEEEEYNHIRQYSLSEVPGRHYYRISVKREDGRETPAGIVSNYLHHSIEPGDKVELTAPAGDFFFDKASSRPAVFLSGGVGQTPLVSMFKTAAEDSPTKDITYIHAALNSSVHAFDQEIRDTADRNEKISYYLCYELPNESDKQKKVYDKEGFIDEEWLNSLAVSRDAEFYFCGPLPFMKAMYSILKEWGVPEERTHFEFFGPSDNLEREDNKH</sequence>
<proteinExistence type="inferred from homology"/>
<dbReference type="SUPFAM" id="SSF46458">
    <property type="entry name" value="Globin-like"/>
    <property type="match status" value="1"/>
</dbReference>
<evidence type="ECO:0000256" key="15">
    <source>
        <dbReference type="HAMAP-Rule" id="MF_01252"/>
    </source>
</evidence>
<evidence type="ECO:0000259" key="17">
    <source>
        <dbReference type="PROSITE" id="PS51384"/>
    </source>
</evidence>
<dbReference type="InterPro" id="IPR023950">
    <property type="entry name" value="Hmp"/>
</dbReference>
<dbReference type="SUPFAM" id="SSF63380">
    <property type="entry name" value="Riboflavin synthase domain-like"/>
    <property type="match status" value="1"/>
</dbReference>
<feature type="binding site" description="proximal binding residue" evidence="15">
    <location>
        <position position="90"/>
    </location>
    <ligand>
        <name>heme b</name>
        <dbReference type="ChEBI" id="CHEBI:60344"/>
    </ligand>
    <ligandPart>
        <name>Fe</name>
        <dbReference type="ChEBI" id="CHEBI:18248"/>
    </ligandPart>
</feature>
<dbReference type="InterPro" id="IPR017938">
    <property type="entry name" value="Riboflavin_synthase-like_b-brl"/>
</dbReference>
<dbReference type="InterPro" id="IPR000971">
    <property type="entry name" value="Globin"/>
</dbReference>
<keyword evidence="8 15" id="KW-0274">FAD</keyword>
<evidence type="ECO:0000313" key="19">
    <source>
        <dbReference type="Proteomes" id="UP001596142"/>
    </source>
</evidence>
<feature type="domain" description="FAD-binding FR-type" evidence="17">
    <location>
        <begin position="157"/>
        <end position="267"/>
    </location>
</feature>
<feature type="region of interest" description="Reductase" evidence="15">
    <location>
        <begin position="154"/>
        <end position="415"/>
    </location>
</feature>
<evidence type="ECO:0000256" key="4">
    <source>
        <dbReference type="ARBA" id="ARBA00022617"/>
    </source>
</evidence>
<accession>A0ABW0YKW7</accession>
<evidence type="ECO:0000256" key="7">
    <source>
        <dbReference type="ARBA" id="ARBA00022723"/>
    </source>
</evidence>
<protein>
    <recommendedName>
        <fullName evidence="15">Flavohemoprotein</fullName>
    </recommendedName>
    <alternativeName>
        <fullName evidence="15">Flavohemoglobin</fullName>
    </alternativeName>
    <alternativeName>
        <fullName evidence="15">Hemoglobin-like protein</fullName>
    </alternativeName>
    <alternativeName>
        <fullName evidence="15">Nitric oxide dioxygenase</fullName>
        <shortName evidence="15">NO oxygenase</shortName>
        <shortName evidence="15">NOD</shortName>
        <ecNumber evidence="15">1.14.12.17</ecNumber>
    </alternativeName>
</protein>
<dbReference type="InterPro" id="IPR012292">
    <property type="entry name" value="Globin/Proto"/>
</dbReference>
<keyword evidence="15" id="KW-0216">Detoxification</keyword>
<comment type="function">
    <text evidence="15">Is involved in NO detoxification in an aerobic process, termed nitric oxide dioxygenase (NOD) reaction that utilizes O(2) and NAD(P)H to convert NO to nitrate, which protects the bacterium from various noxious nitrogen compounds. Therefore, plays a central role in the inducible response to nitrosative stress.</text>
</comment>
<evidence type="ECO:0000259" key="16">
    <source>
        <dbReference type="PROSITE" id="PS01033"/>
    </source>
</evidence>
<evidence type="ECO:0000256" key="8">
    <source>
        <dbReference type="ARBA" id="ARBA00022827"/>
    </source>
</evidence>
<comment type="domain">
    <text evidence="15">Consists of two distinct domains; an N-terminal heme-containing oxygen-binding domain and a C-terminal reductase domain with binding sites for FAD and NAD(P)H.</text>
</comment>
<dbReference type="RefSeq" id="WP_385939485.1">
    <property type="nucleotide sequence ID" value="NZ_JBHSOZ010000003.1"/>
</dbReference>
<evidence type="ECO:0000256" key="1">
    <source>
        <dbReference type="ARBA" id="ARBA00006401"/>
    </source>
</evidence>
<dbReference type="InterPro" id="IPR001433">
    <property type="entry name" value="OxRdtase_FAD/NAD-bd"/>
</dbReference>
<feature type="site" description="Influences the redox potential of the prosthetic heme and FAD groups" evidence="15">
    <location>
        <position position="400"/>
    </location>
</feature>
<comment type="catalytic activity">
    <reaction evidence="14 15">
        <text>2 nitric oxide + NADPH + 2 O2 = 2 nitrate + NADP(+) + H(+)</text>
        <dbReference type="Rhea" id="RHEA:19465"/>
        <dbReference type="ChEBI" id="CHEBI:15378"/>
        <dbReference type="ChEBI" id="CHEBI:15379"/>
        <dbReference type="ChEBI" id="CHEBI:16480"/>
        <dbReference type="ChEBI" id="CHEBI:17632"/>
        <dbReference type="ChEBI" id="CHEBI:57783"/>
        <dbReference type="ChEBI" id="CHEBI:58349"/>
        <dbReference type="EC" id="1.14.12.17"/>
    </reaction>
</comment>
<dbReference type="Proteomes" id="UP001596142">
    <property type="component" value="Unassembled WGS sequence"/>
</dbReference>
<keyword evidence="7 15" id="KW-0479">Metal-binding</keyword>
<dbReference type="CDD" id="cd14777">
    <property type="entry name" value="Yhb1-globin-like"/>
    <property type="match status" value="1"/>
</dbReference>
<gene>
    <name evidence="18" type="primary">hmpA</name>
    <name evidence="15" type="synonym">hmp</name>
    <name evidence="18" type="ORF">ACFPU1_06225</name>
</gene>
<dbReference type="Gene3D" id="2.40.30.10">
    <property type="entry name" value="Translation factors"/>
    <property type="match status" value="1"/>
</dbReference>
<comment type="cofactor">
    <cofactor evidence="15">
        <name>FAD</name>
        <dbReference type="ChEBI" id="CHEBI:57692"/>
    </cofactor>
    <text evidence="15">Binds 1 FAD per subunit.</text>
</comment>
<evidence type="ECO:0000256" key="10">
    <source>
        <dbReference type="ARBA" id="ARBA00023002"/>
    </source>
</evidence>
<dbReference type="HAMAP" id="MF_01252">
    <property type="entry name" value="Hmp"/>
    <property type="match status" value="1"/>
</dbReference>
<feature type="site" description="Involved in heme-bound ligand stabilization and O-O bond activation" evidence="15">
    <location>
        <position position="34"/>
    </location>
</feature>
<reference evidence="19" key="1">
    <citation type="journal article" date="2019" name="Int. J. Syst. Evol. Microbiol.">
        <title>The Global Catalogue of Microorganisms (GCM) 10K type strain sequencing project: providing services to taxonomists for standard genome sequencing and annotation.</title>
        <authorList>
            <consortium name="The Broad Institute Genomics Platform"/>
            <consortium name="The Broad Institute Genome Sequencing Center for Infectious Disease"/>
            <person name="Wu L."/>
            <person name="Ma J."/>
        </authorList>
    </citation>
    <scope>NUCLEOTIDE SEQUENCE [LARGE SCALE GENOMIC DNA]</scope>
    <source>
        <strain evidence="19">CECT 7184</strain>
    </source>
</reference>
<feature type="binding site" evidence="15">
    <location>
        <begin position="280"/>
        <end position="285"/>
    </location>
    <ligand>
        <name>NADP(+)</name>
        <dbReference type="ChEBI" id="CHEBI:58349"/>
    </ligand>
</feature>
<keyword evidence="9 15" id="KW-0521">NADP</keyword>
<evidence type="ECO:0000256" key="9">
    <source>
        <dbReference type="ARBA" id="ARBA00022857"/>
    </source>
</evidence>
<evidence type="ECO:0000256" key="13">
    <source>
        <dbReference type="ARBA" id="ARBA00048649"/>
    </source>
</evidence>
<dbReference type="NCBIfam" id="NF009805">
    <property type="entry name" value="PRK13289.1"/>
    <property type="match status" value="1"/>
</dbReference>
<comment type="similarity">
    <text evidence="1 15">In the C-terminal section; belongs to the flavoprotein pyridine nucleotide cytochrome reductase family.</text>
</comment>
<dbReference type="PROSITE" id="PS01033">
    <property type="entry name" value="GLOBIN"/>
    <property type="match status" value="1"/>
</dbReference>
<feature type="binding site" evidence="15">
    <location>
        <begin position="401"/>
        <end position="404"/>
    </location>
    <ligand>
        <name>FAD</name>
        <dbReference type="ChEBI" id="CHEBI:57692"/>
    </ligand>
</feature>
<feature type="active site" description="Charge relay system" evidence="15">
    <location>
        <position position="100"/>
    </location>
</feature>
<dbReference type="Pfam" id="PF00042">
    <property type="entry name" value="Globin"/>
    <property type="match status" value="1"/>
</dbReference>
<evidence type="ECO:0000256" key="11">
    <source>
        <dbReference type="ARBA" id="ARBA00023004"/>
    </source>
</evidence>
<dbReference type="Gene3D" id="3.40.50.80">
    <property type="entry name" value="Nucleotide-binding domain of ferredoxin-NADP reductase (FNR) module"/>
    <property type="match status" value="1"/>
</dbReference>
<dbReference type="Gene3D" id="1.10.490.10">
    <property type="entry name" value="Globins"/>
    <property type="match status" value="1"/>
</dbReference>
<comment type="catalytic activity">
    <reaction evidence="13 15">
        <text>2 nitric oxide + NADH + 2 O2 = 2 nitrate + NAD(+) + H(+)</text>
        <dbReference type="Rhea" id="RHEA:19469"/>
        <dbReference type="ChEBI" id="CHEBI:15378"/>
        <dbReference type="ChEBI" id="CHEBI:15379"/>
        <dbReference type="ChEBI" id="CHEBI:16480"/>
        <dbReference type="ChEBI" id="CHEBI:17632"/>
        <dbReference type="ChEBI" id="CHEBI:57540"/>
        <dbReference type="ChEBI" id="CHEBI:57945"/>
        <dbReference type="EC" id="1.14.12.17"/>
    </reaction>
</comment>
<feature type="active site" description="Charge relay system" evidence="15">
    <location>
        <position position="142"/>
    </location>
</feature>
<comment type="caution">
    <text evidence="18">The sequence shown here is derived from an EMBL/GenBank/DDBJ whole genome shotgun (WGS) entry which is preliminary data.</text>
</comment>
<dbReference type="PANTHER" id="PTHR43396:SF3">
    <property type="entry name" value="FLAVOHEMOPROTEIN"/>
    <property type="match status" value="1"/>
</dbReference>
<keyword evidence="19" id="KW-1185">Reference proteome</keyword>
<keyword evidence="3 15" id="KW-0813">Transport</keyword>
<keyword evidence="10 15" id="KW-0560">Oxidoreductase</keyword>
<dbReference type="SUPFAM" id="SSF52343">
    <property type="entry name" value="Ferredoxin reductase-like, C-terminal NADP-linked domain"/>
    <property type="match status" value="1"/>
</dbReference>
<organism evidence="18 19">
    <name type="scientific">Thalassorhabdus alkalitolerans</name>
    <dbReference type="NCBI Taxonomy" id="2282697"/>
    <lineage>
        <taxon>Bacteria</taxon>
        <taxon>Bacillati</taxon>
        <taxon>Bacillota</taxon>
        <taxon>Bacilli</taxon>
        <taxon>Bacillales</taxon>
        <taxon>Bacillaceae</taxon>
        <taxon>Thalassorhabdus</taxon>
    </lineage>
</organism>
<dbReference type="PROSITE" id="PS51384">
    <property type="entry name" value="FAD_FR"/>
    <property type="match status" value="1"/>
</dbReference>
<evidence type="ECO:0000256" key="12">
    <source>
        <dbReference type="ARBA" id="ARBA00023027"/>
    </source>
</evidence>
<dbReference type="EC" id="1.14.12.17" evidence="15"/>
<keyword evidence="5 15" id="KW-0561">Oxygen transport</keyword>